<accession>A0A4P7NPK4</accession>
<evidence type="ECO:0000313" key="3">
    <source>
        <dbReference type="Proteomes" id="UP000294847"/>
    </source>
</evidence>
<organism evidence="2 3">
    <name type="scientific">Pyricularia oryzae</name>
    <name type="common">Rice blast fungus</name>
    <name type="synonym">Magnaporthe oryzae</name>
    <dbReference type="NCBI Taxonomy" id="318829"/>
    <lineage>
        <taxon>Eukaryota</taxon>
        <taxon>Fungi</taxon>
        <taxon>Dikarya</taxon>
        <taxon>Ascomycota</taxon>
        <taxon>Pezizomycotina</taxon>
        <taxon>Sordariomycetes</taxon>
        <taxon>Sordariomycetidae</taxon>
        <taxon>Magnaporthales</taxon>
        <taxon>Pyriculariaceae</taxon>
        <taxon>Pyricularia</taxon>
    </lineage>
</organism>
<gene>
    <name evidence="2" type="ORF">PoMZ_05853</name>
</gene>
<name>A0A4P7NPK4_PYROR</name>
<dbReference type="AlphaFoldDB" id="A0A4P7NPK4"/>
<feature type="signal peptide" evidence="1">
    <location>
        <begin position="1"/>
        <end position="17"/>
    </location>
</feature>
<evidence type="ECO:0000313" key="2">
    <source>
        <dbReference type="EMBL" id="QBZ64159.1"/>
    </source>
</evidence>
<sequence>MRFHFITVCTLISGVVSMRGLTPWKGKEKKVDRYAQCLDQCWKTPRGAGDTPEHYNYCCEFCEPYAHNNDYVPPPQGAGALASHHNNHNTYDIDPYQGGNYMSSTEQNVYIAPTMTAKGFFCARNTVNVHNHYTYHVHYSPANDPR</sequence>
<keyword evidence="1" id="KW-0732">Signal</keyword>
<dbReference type="EMBL" id="CP034209">
    <property type="protein sequence ID" value="QBZ64159.1"/>
    <property type="molecule type" value="Genomic_DNA"/>
</dbReference>
<feature type="chain" id="PRO_5020967897" evidence="1">
    <location>
        <begin position="18"/>
        <end position="146"/>
    </location>
</feature>
<reference evidence="2 3" key="1">
    <citation type="journal article" date="2019" name="Mol. Biol. Evol.">
        <title>Blast fungal genomes show frequent chromosomal changes, gene gains and losses, and effector gene turnover.</title>
        <authorList>
            <person name="Gomez Luciano L.B."/>
            <person name="Jason Tsai I."/>
            <person name="Chuma I."/>
            <person name="Tosa Y."/>
            <person name="Chen Y.H."/>
            <person name="Li J.Y."/>
            <person name="Li M.Y."/>
            <person name="Jade Lu M.Y."/>
            <person name="Nakayashiki H."/>
            <person name="Li W.H."/>
        </authorList>
    </citation>
    <scope>NUCLEOTIDE SEQUENCE [LARGE SCALE GENOMIC DNA]</scope>
    <source>
        <strain evidence="2">MZ5-1-6</strain>
    </source>
</reference>
<evidence type="ECO:0000256" key="1">
    <source>
        <dbReference type="SAM" id="SignalP"/>
    </source>
</evidence>
<protein>
    <submittedName>
        <fullName evidence="2">Uncharacterized protein</fullName>
    </submittedName>
</protein>
<proteinExistence type="predicted"/>
<dbReference type="Proteomes" id="UP000294847">
    <property type="component" value="Chromosome 6"/>
</dbReference>